<evidence type="ECO:0000313" key="6">
    <source>
        <dbReference type="Proteomes" id="UP000680158"/>
    </source>
</evidence>
<dbReference type="GO" id="GO:0003677">
    <property type="term" value="F:DNA binding"/>
    <property type="evidence" value="ECO:0007669"/>
    <property type="project" value="UniProtKB-KW"/>
</dbReference>
<dbReference type="InterPro" id="IPR008920">
    <property type="entry name" value="TF_FadR/GntR_C"/>
</dbReference>
<name>A0A941DDY4_9BURK</name>
<dbReference type="EMBL" id="JAGSPM010000003">
    <property type="protein sequence ID" value="MBR7746351.1"/>
    <property type="molecule type" value="Genomic_DNA"/>
</dbReference>
<dbReference type="RefSeq" id="WP_212683691.1">
    <property type="nucleotide sequence ID" value="NZ_JAGSPM010000003.1"/>
</dbReference>
<dbReference type="Proteomes" id="UP000680158">
    <property type="component" value="Unassembled WGS sequence"/>
</dbReference>
<dbReference type="Pfam" id="PF07729">
    <property type="entry name" value="FCD"/>
    <property type="match status" value="1"/>
</dbReference>
<dbReference type="Pfam" id="PF00392">
    <property type="entry name" value="GntR"/>
    <property type="match status" value="1"/>
</dbReference>
<dbReference type="GO" id="GO:0003700">
    <property type="term" value="F:DNA-binding transcription factor activity"/>
    <property type="evidence" value="ECO:0007669"/>
    <property type="project" value="InterPro"/>
</dbReference>
<feature type="domain" description="HTH gntR-type" evidence="4">
    <location>
        <begin position="16"/>
        <end position="84"/>
    </location>
</feature>
<dbReference type="InterPro" id="IPR036390">
    <property type="entry name" value="WH_DNA-bd_sf"/>
</dbReference>
<dbReference type="AlphaFoldDB" id="A0A941DDY4"/>
<organism evidence="5 6">
    <name type="scientific">Undibacterium baiyunense</name>
    <dbReference type="NCBI Taxonomy" id="2828731"/>
    <lineage>
        <taxon>Bacteria</taxon>
        <taxon>Pseudomonadati</taxon>
        <taxon>Pseudomonadota</taxon>
        <taxon>Betaproteobacteria</taxon>
        <taxon>Burkholderiales</taxon>
        <taxon>Oxalobacteraceae</taxon>
        <taxon>Undibacterium</taxon>
    </lineage>
</organism>
<dbReference type="SUPFAM" id="SSF48008">
    <property type="entry name" value="GntR ligand-binding domain-like"/>
    <property type="match status" value="1"/>
</dbReference>
<comment type="caution">
    <text evidence="5">The sequence shown here is derived from an EMBL/GenBank/DDBJ whole genome shotgun (WGS) entry which is preliminary data.</text>
</comment>
<keyword evidence="6" id="KW-1185">Reference proteome</keyword>
<dbReference type="InterPro" id="IPR011711">
    <property type="entry name" value="GntR_C"/>
</dbReference>
<dbReference type="PROSITE" id="PS50949">
    <property type="entry name" value="HTH_GNTR"/>
    <property type="match status" value="1"/>
</dbReference>
<dbReference type="PRINTS" id="PR00035">
    <property type="entry name" value="HTHGNTR"/>
</dbReference>
<dbReference type="Gene3D" id="1.10.10.10">
    <property type="entry name" value="Winged helix-like DNA-binding domain superfamily/Winged helix DNA-binding domain"/>
    <property type="match status" value="1"/>
</dbReference>
<evidence type="ECO:0000256" key="1">
    <source>
        <dbReference type="ARBA" id="ARBA00023015"/>
    </source>
</evidence>
<gene>
    <name evidence="5" type="ORF">KDM92_07150</name>
</gene>
<evidence type="ECO:0000256" key="2">
    <source>
        <dbReference type="ARBA" id="ARBA00023125"/>
    </source>
</evidence>
<dbReference type="InterPro" id="IPR036388">
    <property type="entry name" value="WH-like_DNA-bd_sf"/>
</dbReference>
<dbReference type="InterPro" id="IPR000524">
    <property type="entry name" value="Tscrpt_reg_HTH_GntR"/>
</dbReference>
<dbReference type="SMART" id="SM00345">
    <property type="entry name" value="HTH_GNTR"/>
    <property type="match status" value="1"/>
</dbReference>
<evidence type="ECO:0000259" key="4">
    <source>
        <dbReference type="PROSITE" id="PS50949"/>
    </source>
</evidence>
<dbReference type="SUPFAM" id="SSF46785">
    <property type="entry name" value="Winged helix' DNA-binding domain"/>
    <property type="match status" value="1"/>
</dbReference>
<protein>
    <submittedName>
        <fullName evidence="5">FadR family transcriptional regulator</fullName>
    </submittedName>
</protein>
<dbReference type="PANTHER" id="PTHR43537">
    <property type="entry name" value="TRANSCRIPTIONAL REGULATOR, GNTR FAMILY"/>
    <property type="match status" value="1"/>
</dbReference>
<dbReference type="Gene3D" id="1.20.120.530">
    <property type="entry name" value="GntR ligand-binding domain-like"/>
    <property type="match status" value="1"/>
</dbReference>
<evidence type="ECO:0000313" key="5">
    <source>
        <dbReference type="EMBL" id="MBR7746351.1"/>
    </source>
</evidence>
<dbReference type="SMART" id="SM00895">
    <property type="entry name" value="FCD"/>
    <property type="match status" value="1"/>
</dbReference>
<keyword evidence="2" id="KW-0238">DNA-binding</keyword>
<dbReference type="CDD" id="cd07377">
    <property type="entry name" value="WHTH_GntR"/>
    <property type="match status" value="1"/>
</dbReference>
<proteinExistence type="predicted"/>
<dbReference type="PANTHER" id="PTHR43537:SF5">
    <property type="entry name" value="UXU OPERON TRANSCRIPTIONAL REGULATOR"/>
    <property type="match status" value="1"/>
</dbReference>
<accession>A0A941DDY4</accession>
<sequence>MNASTINPIPLRSKPRNLASAVVDHLTTRIKSDDLKVGEKLPTESEIMQAYGVSRTVVREAISQLKAAGLVETRHGIGTFVLAPSHHLGLQNSSIVTVRDVLAVLEIRISLETEAAWHTASRRTDAQVEEMRAVLQQMRATVESGAHSVDADVRFHLLIAQATGNPYFVELLGHLGHTLIPRARLNTAQINQDDPSAYLVRVHHEHEDIFNAILRKDPEAARAAMRTHLSNSRERLRLAQEVIEGGG</sequence>
<keyword evidence="1" id="KW-0805">Transcription regulation</keyword>
<reference evidence="5 6" key="1">
    <citation type="submission" date="2021-04" db="EMBL/GenBank/DDBJ databases">
        <title>novel species isolated from subtropical streams in China.</title>
        <authorList>
            <person name="Lu H."/>
        </authorList>
    </citation>
    <scope>NUCLEOTIDE SEQUENCE [LARGE SCALE GENOMIC DNA]</scope>
    <source>
        <strain evidence="5 6">BYS107W</strain>
    </source>
</reference>
<keyword evidence="3" id="KW-0804">Transcription</keyword>
<evidence type="ECO:0000256" key="3">
    <source>
        <dbReference type="ARBA" id="ARBA00023163"/>
    </source>
</evidence>